<evidence type="ECO:0000313" key="4">
    <source>
        <dbReference type="EMBL" id="TVU12672.1"/>
    </source>
</evidence>
<feature type="non-terminal residue" evidence="4">
    <location>
        <position position="1"/>
    </location>
</feature>
<organism evidence="4 5">
    <name type="scientific">Eragrostis curvula</name>
    <name type="common">weeping love grass</name>
    <dbReference type="NCBI Taxonomy" id="38414"/>
    <lineage>
        <taxon>Eukaryota</taxon>
        <taxon>Viridiplantae</taxon>
        <taxon>Streptophyta</taxon>
        <taxon>Embryophyta</taxon>
        <taxon>Tracheophyta</taxon>
        <taxon>Spermatophyta</taxon>
        <taxon>Magnoliopsida</taxon>
        <taxon>Liliopsida</taxon>
        <taxon>Poales</taxon>
        <taxon>Poaceae</taxon>
        <taxon>PACMAD clade</taxon>
        <taxon>Chloridoideae</taxon>
        <taxon>Eragrostideae</taxon>
        <taxon>Eragrostidinae</taxon>
        <taxon>Eragrostis</taxon>
    </lineage>
</organism>
<dbReference type="GO" id="GO:0016747">
    <property type="term" value="F:acyltransferase activity, transferring groups other than amino-acyl groups"/>
    <property type="evidence" value="ECO:0007669"/>
    <property type="project" value="UniProtKB-ARBA"/>
</dbReference>
<dbReference type="OrthoDB" id="1862401at2759"/>
<keyword evidence="2" id="KW-0012">Acyltransferase</keyword>
<sequence>MSSRVRALSVAYVQPDQAANPPSRNAVDHAIKLSLFDAMFIPFAPVQPLFFYDGDGLPPFPSLSSSLRSSLAATLAIFTPLAGKLTASSSDEVFIDCSPGAVSPGVRFVEAEYAGDMRRLAVDAEHDVEAFRQLVPEFPVGKLPAPVLAVKVTRPTYDAGGGTGVVAVGVAIHHAVADGKALWQFLRAWAAVSRSGSLAGSGLRPPTFDRAVVNRHPKAEEVARKYVSILAPALPTVSADQTSFNVSRPVRSSMIAMSVLISVGIAIRITSASSQVNAFPEADIKQQRRRTYLLRADQIRSLKRRISLRSSRGAKDEPAVVEPPSTFVAVASLVWTSIVRAKNCSNHAGVDVFLMLAADCRARLRPPLDDTFFGNCVKSCYARATVGELRGSGDDHDGALARAAAAVRDAVRVYLEDPLANAERWLELRQSLPPERIAQIGSSHRFMAYETDFGWGAPSRVELVWAILKELVALLGAPDGAVQVSVALDPGAPGRFRSQLLVAAAGLNMTLIVRVMYVCMVCCPMCIVIVVFRN</sequence>
<protein>
    <submittedName>
        <fullName evidence="4">Uncharacterized protein</fullName>
    </submittedName>
</protein>
<dbReference type="Proteomes" id="UP000324897">
    <property type="component" value="Chromosome 3"/>
</dbReference>
<feature type="transmembrane region" description="Helical" evidence="3">
    <location>
        <begin position="511"/>
        <end position="532"/>
    </location>
</feature>
<keyword evidence="5" id="KW-1185">Reference proteome</keyword>
<dbReference type="InterPro" id="IPR023213">
    <property type="entry name" value="CAT-like_dom_sf"/>
</dbReference>
<reference evidence="4 5" key="1">
    <citation type="journal article" date="2019" name="Sci. Rep.">
        <title>A high-quality genome of Eragrostis curvula grass provides insights into Poaceae evolution and supports new strategies to enhance forage quality.</title>
        <authorList>
            <person name="Carballo J."/>
            <person name="Santos B.A.C.M."/>
            <person name="Zappacosta D."/>
            <person name="Garbus I."/>
            <person name="Selva J.P."/>
            <person name="Gallo C.A."/>
            <person name="Diaz A."/>
            <person name="Albertini E."/>
            <person name="Caccamo M."/>
            <person name="Echenique V."/>
        </authorList>
    </citation>
    <scope>NUCLEOTIDE SEQUENCE [LARGE SCALE GENOMIC DNA]</scope>
    <source>
        <strain evidence="5">cv. Victoria</strain>
        <tissue evidence="4">Leaf</tissue>
    </source>
</reference>
<dbReference type="Gramene" id="TVU12672">
    <property type="protein sequence ID" value="TVU12672"/>
    <property type="gene ID" value="EJB05_46325"/>
</dbReference>
<dbReference type="PANTHER" id="PTHR31625">
    <property type="match status" value="1"/>
</dbReference>
<dbReference type="EMBL" id="RWGY01000039">
    <property type="protein sequence ID" value="TVU12672.1"/>
    <property type="molecule type" value="Genomic_DNA"/>
</dbReference>
<proteinExistence type="predicted"/>
<comment type="caution">
    <text evidence="4">The sequence shown here is derived from an EMBL/GenBank/DDBJ whole genome shotgun (WGS) entry which is preliminary data.</text>
</comment>
<keyword evidence="1" id="KW-0808">Transferase</keyword>
<evidence type="ECO:0000256" key="2">
    <source>
        <dbReference type="ARBA" id="ARBA00023315"/>
    </source>
</evidence>
<keyword evidence="3" id="KW-0812">Transmembrane</keyword>
<dbReference type="InterPro" id="IPR051504">
    <property type="entry name" value="Plant_metabolite_acyltrans"/>
</dbReference>
<evidence type="ECO:0000256" key="1">
    <source>
        <dbReference type="ARBA" id="ARBA00022679"/>
    </source>
</evidence>
<gene>
    <name evidence="4" type="ORF">EJB05_46325</name>
</gene>
<keyword evidence="3" id="KW-1133">Transmembrane helix</keyword>
<evidence type="ECO:0000313" key="5">
    <source>
        <dbReference type="Proteomes" id="UP000324897"/>
    </source>
</evidence>
<dbReference type="AlphaFoldDB" id="A0A5J9TMT5"/>
<dbReference type="Pfam" id="PF02458">
    <property type="entry name" value="Transferase"/>
    <property type="match status" value="1"/>
</dbReference>
<dbReference type="Gene3D" id="3.30.559.10">
    <property type="entry name" value="Chloramphenicol acetyltransferase-like domain"/>
    <property type="match status" value="2"/>
</dbReference>
<accession>A0A5J9TMT5</accession>
<name>A0A5J9TMT5_9POAL</name>
<evidence type="ECO:0000256" key="3">
    <source>
        <dbReference type="SAM" id="Phobius"/>
    </source>
</evidence>
<keyword evidence="3" id="KW-0472">Membrane</keyword>